<evidence type="ECO:0000313" key="2">
    <source>
        <dbReference type="Proteomes" id="UP000034076"/>
    </source>
</evidence>
<keyword evidence="2" id="KW-1185">Reference proteome</keyword>
<protein>
    <submittedName>
        <fullName evidence="1">Uncharacterized protein</fullName>
    </submittedName>
</protein>
<reference evidence="1 2" key="1">
    <citation type="submission" date="2015-04" db="EMBL/GenBank/DDBJ databases">
        <title>Draft genome sequence of bacteremic isolate Catabacter hongkongensis type strain HKU16T.</title>
        <authorList>
            <person name="Lau S.K."/>
            <person name="Teng J.L."/>
            <person name="Huang Y."/>
            <person name="Curreem S.O."/>
            <person name="Tsui S.K."/>
            <person name="Woo P.C."/>
        </authorList>
    </citation>
    <scope>NUCLEOTIDE SEQUENCE [LARGE SCALE GENOMIC DNA]</scope>
    <source>
        <strain evidence="1 2">HKU16</strain>
    </source>
</reference>
<name>A0A0M2NHQ4_9FIRM</name>
<evidence type="ECO:0000313" key="1">
    <source>
        <dbReference type="EMBL" id="KKI51698.1"/>
    </source>
</evidence>
<comment type="caution">
    <text evidence="1">The sequence shown here is derived from an EMBL/GenBank/DDBJ whole genome shotgun (WGS) entry which is preliminary data.</text>
</comment>
<dbReference type="EMBL" id="LAYJ01000068">
    <property type="protein sequence ID" value="KKI51698.1"/>
    <property type="molecule type" value="Genomic_DNA"/>
</dbReference>
<sequence>MFQAVVKNCGNRKNRLMLTHPPVFFCYLIFVLERSSD</sequence>
<dbReference type="AlphaFoldDB" id="A0A0M2NHQ4"/>
<gene>
    <name evidence="1" type="ORF">CHK_0865</name>
</gene>
<proteinExistence type="predicted"/>
<dbReference type="Proteomes" id="UP000034076">
    <property type="component" value="Unassembled WGS sequence"/>
</dbReference>
<organism evidence="1 2">
    <name type="scientific">Christensenella hongkongensis</name>
    <dbReference type="NCBI Taxonomy" id="270498"/>
    <lineage>
        <taxon>Bacteria</taxon>
        <taxon>Bacillati</taxon>
        <taxon>Bacillota</taxon>
        <taxon>Clostridia</taxon>
        <taxon>Christensenellales</taxon>
        <taxon>Christensenellaceae</taxon>
        <taxon>Christensenella</taxon>
    </lineage>
</organism>
<accession>A0A0M2NHQ4</accession>